<protein>
    <recommendedName>
        <fullName evidence="3">DUF4176 domain-containing protein</fullName>
    </recommendedName>
</protein>
<dbReference type="RefSeq" id="WP_177165795.1">
    <property type="nucleotide sequence ID" value="NZ_FOHA01000033.1"/>
</dbReference>
<name>A0A1H9UJL6_9LACT</name>
<evidence type="ECO:0000313" key="2">
    <source>
        <dbReference type="Proteomes" id="UP000198948"/>
    </source>
</evidence>
<dbReference type="InterPro" id="IPR025233">
    <property type="entry name" value="DUF4176"/>
</dbReference>
<sequence>MNEFLAIGSIVYLKDSLKKVMITGRVMHIEENDEKKMYDYCGCIYPDGVDSNKMLVFNRVDVNSVVFKGYQDDDEIEMRKRMHLWLQENGYEDKKEDSKEGMNLEL</sequence>
<gene>
    <name evidence="1" type="ORF">SAMN04488559_1332</name>
</gene>
<dbReference type="Proteomes" id="UP000198948">
    <property type="component" value="Unassembled WGS sequence"/>
</dbReference>
<reference evidence="1 2" key="1">
    <citation type="submission" date="2016-10" db="EMBL/GenBank/DDBJ databases">
        <authorList>
            <person name="de Groot N.N."/>
        </authorList>
    </citation>
    <scope>NUCLEOTIDE SEQUENCE [LARGE SCALE GENOMIC DNA]</scope>
    <source>
        <strain evidence="1 2">DSM 13760</strain>
    </source>
</reference>
<organism evidence="1 2">
    <name type="scientific">Isobaculum melis</name>
    <dbReference type="NCBI Taxonomy" id="142588"/>
    <lineage>
        <taxon>Bacteria</taxon>
        <taxon>Bacillati</taxon>
        <taxon>Bacillota</taxon>
        <taxon>Bacilli</taxon>
        <taxon>Lactobacillales</taxon>
        <taxon>Carnobacteriaceae</taxon>
        <taxon>Isobaculum</taxon>
    </lineage>
</organism>
<dbReference type="Pfam" id="PF13780">
    <property type="entry name" value="DUF4176"/>
    <property type="match status" value="1"/>
</dbReference>
<proteinExistence type="predicted"/>
<dbReference type="STRING" id="142588.SAMN04488559_1332"/>
<evidence type="ECO:0000313" key="1">
    <source>
        <dbReference type="EMBL" id="SES09384.1"/>
    </source>
</evidence>
<dbReference type="AlphaFoldDB" id="A0A1H9UJL6"/>
<evidence type="ECO:0008006" key="3">
    <source>
        <dbReference type="Google" id="ProtNLM"/>
    </source>
</evidence>
<dbReference type="EMBL" id="FOHA01000033">
    <property type="protein sequence ID" value="SES09384.1"/>
    <property type="molecule type" value="Genomic_DNA"/>
</dbReference>
<accession>A0A1H9UJL6</accession>
<keyword evidence="2" id="KW-1185">Reference proteome</keyword>